<dbReference type="SUPFAM" id="SSF53067">
    <property type="entry name" value="Actin-like ATPase domain"/>
    <property type="match status" value="1"/>
</dbReference>
<comment type="caution">
    <text evidence="7">The sequence shown here is derived from an EMBL/GenBank/DDBJ whole genome shotgun (WGS) entry which is preliminary data.</text>
</comment>
<reference evidence="7 8" key="1">
    <citation type="submission" date="2014-09" db="EMBL/GenBank/DDBJ databases">
        <title>Butyrate-producing bacteria isolated from human gut.</title>
        <authorList>
            <person name="Zhang Q."/>
            <person name="Zhao L."/>
        </authorList>
    </citation>
    <scope>NUCLEOTIDE SEQUENCE [LARGE SCALE GENOMIC DNA]</scope>
    <source>
        <strain evidence="7 8">21</strain>
    </source>
</reference>
<name>A0A2V1JRJ7_EUBRA</name>
<keyword evidence="8" id="KW-1185">Reference proteome</keyword>
<dbReference type="FunFam" id="3.30.420.40:FF:000217">
    <property type="entry name" value="2-hydroxyisocaproyl-CoA dehydratase activator"/>
    <property type="match status" value="1"/>
</dbReference>
<accession>A0A2V1JRJ7</accession>
<dbReference type="PANTHER" id="PTHR32329">
    <property type="entry name" value="BIFUNCTIONAL PROTEIN [INCLUDES 2-HYDROXYACYL-COA DEHYDRATASE (N-TER) AND ITS ACTIVATOR DOMAIN (C_TERM)-RELATED"/>
    <property type="match status" value="1"/>
</dbReference>
<dbReference type="Gene3D" id="3.40.50.11890">
    <property type="match status" value="1"/>
</dbReference>
<keyword evidence="5" id="KW-0411">Iron-sulfur</keyword>
<dbReference type="Gene3D" id="3.30.420.40">
    <property type="match status" value="2"/>
</dbReference>
<dbReference type="InterPro" id="IPR010327">
    <property type="entry name" value="FldB/FldC_alpha/beta"/>
</dbReference>
<dbReference type="InterPro" id="IPR043129">
    <property type="entry name" value="ATPase_NBD"/>
</dbReference>
<evidence type="ECO:0000256" key="3">
    <source>
        <dbReference type="ARBA" id="ARBA00022723"/>
    </source>
</evidence>
<dbReference type="OrthoDB" id="9778513at2"/>
<evidence type="ECO:0000256" key="4">
    <source>
        <dbReference type="ARBA" id="ARBA00023004"/>
    </source>
</evidence>
<feature type="domain" description="ATPase BadF/BadG/BcrA/BcrD type" evidence="6">
    <location>
        <begin position="374"/>
        <end position="622"/>
    </location>
</feature>
<dbReference type="InterPro" id="IPR008275">
    <property type="entry name" value="CoA_E_activase_dom"/>
</dbReference>
<dbReference type="AlphaFoldDB" id="A0A2V1JRJ7"/>
<comment type="subunit">
    <text evidence="2">Homodimer.</text>
</comment>
<dbReference type="Pfam" id="PF06050">
    <property type="entry name" value="HGD-D"/>
    <property type="match status" value="1"/>
</dbReference>
<evidence type="ECO:0000256" key="2">
    <source>
        <dbReference type="ARBA" id="ARBA00011738"/>
    </source>
</evidence>
<evidence type="ECO:0000259" key="6">
    <source>
        <dbReference type="Pfam" id="PF01869"/>
    </source>
</evidence>
<dbReference type="NCBIfam" id="TIGR00241">
    <property type="entry name" value="CoA_E_activ"/>
    <property type="match status" value="1"/>
</dbReference>
<organism evidence="7 8">
    <name type="scientific">Eubacterium ramulus</name>
    <dbReference type="NCBI Taxonomy" id="39490"/>
    <lineage>
        <taxon>Bacteria</taxon>
        <taxon>Bacillati</taxon>
        <taxon>Bacillota</taxon>
        <taxon>Clostridia</taxon>
        <taxon>Eubacteriales</taxon>
        <taxon>Eubacteriaceae</taxon>
        <taxon>Eubacterium</taxon>
    </lineage>
</organism>
<dbReference type="CDD" id="cd24036">
    <property type="entry name" value="ASKHA_NBD_BcrAD_BadFG_HgdC_HadI"/>
    <property type="match status" value="1"/>
</dbReference>
<sequence length="627" mass="69201">MLAYFCKYVPEELLQAFGTELVCLEPHVTNFTQADALMHPNMCSFSKAVLEEFEKQDYEGMVFTSCCDSSRRLYDILCQQFPDKFFFCLDLPRKINDFAVTLYTKQLQKLIDAYADFSGKTFSEQKLLEICRECADEQKLIETGKKHDTKQKTANDAQNFDATAYQTTAPVDHTSISSGLADNPTADSPMNGLHIALVGARPGSEIRQLITDHQAEITLDLTCTGIQRSYDLNSEQILPAYAHALLDQLPCMRMAAASNRQRILEAYEDRIDGIIYHTVKFCDIYAYEYTKLHETSNLPILKIETDATAQCGGQILTRLEAFLESLRAQKGESMLFKNKRQQSENYSTETQDAVSDTANAKTANTTDAPVYVMGIDSGSTSTNAVILNGNREIVASAVIRTGAKSGESAQRILEEILQKANLQRSDLTKIVSTGYGRVSIPFADENVTEISCHGKGAHYLNPEIRTILDIGGQDSKAIHLNEKGDVTDFVMNDKCAAGTGRFLEMMARTLEVDISELGPLSLKSTENIEISSMCSVFAESEVISLIARNKETSDIAHGIHMAIAAKAISLMRRVGLEPRFMMTGGVAKNPGVVKVLEEQLKAPLFISEEPEIVGALGAALYGLENIL</sequence>
<evidence type="ECO:0000313" key="7">
    <source>
        <dbReference type="EMBL" id="PWE86125.1"/>
    </source>
</evidence>
<dbReference type="RefSeq" id="WP_109216147.1">
    <property type="nucleotide sequence ID" value="NZ_JBGLFH010000003.1"/>
</dbReference>
<dbReference type="Gene3D" id="3.40.50.11900">
    <property type="match status" value="1"/>
</dbReference>
<proteinExistence type="predicted"/>
<dbReference type="GO" id="GO:0051536">
    <property type="term" value="F:iron-sulfur cluster binding"/>
    <property type="evidence" value="ECO:0007669"/>
    <property type="project" value="UniProtKB-KW"/>
</dbReference>
<comment type="cofactor">
    <cofactor evidence="1">
        <name>[4Fe-4S] cluster</name>
        <dbReference type="ChEBI" id="CHEBI:49883"/>
    </cofactor>
</comment>
<dbReference type="InterPro" id="IPR051805">
    <property type="entry name" value="Dehydratase_Activator_Redct"/>
</dbReference>
<keyword evidence="4" id="KW-0408">Iron</keyword>
<evidence type="ECO:0000313" key="8">
    <source>
        <dbReference type="Proteomes" id="UP000245288"/>
    </source>
</evidence>
<evidence type="ECO:0000256" key="5">
    <source>
        <dbReference type="ARBA" id="ARBA00023014"/>
    </source>
</evidence>
<dbReference type="GO" id="GO:0046872">
    <property type="term" value="F:metal ion binding"/>
    <property type="evidence" value="ECO:0007669"/>
    <property type="project" value="UniProtKB-KW"/>
</dbReference>
<evidence type="ECO:0000256" key="1">
    <source>
        <dbReference type="ARBA" id="ARBA00001966"/>
    </source>
</evidence>
<dbReference type="Proteomes" id="UP000245288">
    <property type="component" value="Unassembled WGS sequence"/>
</dbReference>
<gene>
    <name evidence="7" type="ORF">LG34_11765</name>
</gene>
<dbReference type="Pfam" id="PF01869">
    <property type="entry name" value="BcrAD_BadFG"/>
    <property type="match status" value="1"/>
</dbReference>
<protein>
    <submittedName>
        <fullName evidence="7">3-hydroxyacyl-ACP dehydratase</fullName>
    </submittedName>
</protein>
<keyword evidence="3" id="KW-0479">Metal-binding</keyword>
<dbReference type="InterPro" id="IPR002731">
    <property type="entry name" value="ATPase_BadF"/>
</dbReference>
<dbReference type="PANTHER" id="PTHR32329:SF2">
    <property type="entry name" value="BIFUNCTIONAL PROTEIN [INCLUDES 2-HYDROXYACYL-COA DEHYDRATASE (N-TER) AND ITS ACTIVATOR DOMAIN (C_TERM)"/>
    <property type="match status" value="1"/>
</dbReference>
<dbReference type="EMBL" id="JRFU01000126">
    <property type="protein sequence ID" value="PWE86125.1"/>
    <property type="molecule type" value="Genomic_DNA"/>
</dbReference>